<dbReference type="Proteomes" id="UP000195607">
    <property type="component" value="Chromosome I"/>
</dbReference>
<evidence type="ECO:0000256" key="3">
    <source>
        <dbReference type="ARBA" id="ARBA00022801"/>
    </source>
</evidence>
<protein>
    <submittedName>
        <fullName evidence="6">Dipeptidyl-peptidase VI</fullName>
    </submittedName>
</protein>
<dbReference type="PANTHER" id="PTHR47053:SF1">
    <property type="entry name" value="MUREIN DD-ENDOPEPTIDASE MEPH-RELATED"/>
    <property type="match status" value="1"/>
</dbReference>
<feature type="domain" description="NlpC/P60" evidence="5">
    <location>
        <begin position="104"/>
        <end position="223"/>
    </location>
</feature>
<accession>A0A1N5W5V0</accession>
<organism evidence="6 7">
    <name type="scientific">Cuniculiplasma divulgatum</name>
    <dbReference type="NCBI Taxonomy" id="1673428"/>
    <lineage>
        <taxon>Archaea</taxon>
        <taxon>Methanobacteriati</taxon>
        <taxon>Thermoplasmatota</taxon>
        <taxon>Thermoplasmata</taxon>
        <taxon>Thermoplasmatales</taxon>
        <taxon>Cuniculiplasmataceae</taxon>
        <taxon>Cuniculiplasma</taxon>
    </lineage>
</organism>
<keyword evidence="3" id="KW-0378">Hydrolase</keyword>
<evidence type="ECO:0000259" key="5">
    <source>
        <dbReference type="PROSITE" id="PS51935"/>
    </source>
</evidence>
<dbReference type="Pfam" id="PF00877">
    <property type="entry name" value="NLPC_P60"/>
    <property type="match status" value="1"/>
</dbReference>
<dbReference type="Gene3D" id="3.90.1720.10">
    <property type="entry name" value="endopeptidase domain like (from Nostoc punctiforme)"/>
    <property type="match status" value="1"/>
</dbReference>
<comment type="similarity">
    <text evidence="1">Belongs to the peptidase C40 family.</text>
</comment>
<dbReference type="InterPro" id="IPR051202">
    <property type="entry name" value="Peptidase_C40"/>
</dbReference>
<dbReference type="PROSITE" id="PS51935">
    <property type="entry name" value="NLPC_P60"/>
    <property type="match status" value="1"/>
</dbReference>
<evidence type="ECO:0000256" key="2">
    <source>
        <dbReference type="ARBA" id="ARBA00022670"/>
    </source>
</evidence>
<dbReference type="GO" id="GO:0006508">
    <property type="term" value="P:proteolysis"/>
    <property type="evidence" value="ECO:0007669"/>
    <property type="project" value="UniProtKB-KW"/>
</dbReference>
<dbReference type="SUPFAM" id="SSF54001">
    <property type="entry name" value="Cysteine proteinases"/>
    <property type="match status" value="1"/>
</dbReference>
<dbReference type="EMBL" id="LT671858">
    <property type="protein sequence ID" value="SIM80681.1"/>
    <property type="molecule type" value="Genomic_DNA"/>
</dbReference>
<dbReference type="GO" id="GO:0008234">
    <property type="term" value="F:cysteine-type peptidase activity"/>
    <property type="evidence" value="ECO:0007669"/>
    <property type="project" value="UniProtKB-KW"/>
</dbReference>
<proteinExistence type="inferred from homology"/>
<dbReference type="AlphaFoldDB" id="A0A1N5W5V0"/>
<sequence>MYQIRIGVGDLRSKAMFESERETQVVFGEKFDLLERGDAYSLIQSQDHVKGYIKTNIITEYTDKSYKLRRFHSHPEIKLPFGSYVSKEEAEKYKIPENKLVRVSNNNFSVCDLSMEFIGVPYLWGGTSEFGYDCSGFVQRLYKFTGVQIPRNSGSQRDFTETVDNFDSAKPGDLVFFKGHVGLYLGDGNMIHANGNSASVSVNNLFDGSKYSKNLHEIFEKIGRVTKSL</sequence>
<name>A0A1N5W5V0_9ARCH</name>
<evidence type="ECO:0000313" key="6">
    <source>
        <dbReference type="EMBL" id="SIM80681.1"/>
    </source>
</evidence>
<dbReference type="GeneID" id="41588921"/>
<evidence type="ECO:0000313" key="7">
    <source>
        <dbReference type="Proteomes" id="UP000195607"/>
    </source>
</evidence>
<reference evidence="6 7" key="1">
    <citation type="submission" date="2016-04" db="EMBL/GenBank/DDBJ databases">
        <authorList>
            <person name="Evans L.H."/>
            <person name="Alamgir A."/>
            <person name="Owens N."/>
            <person name="Weber N.D."/>
            <person name="Virtaneva K."/>
            <person name="Barbian K."/>
            <person name="Babar A."/>
            <person name="Rosenke K."/>
        </authorList>
    </citation>
    <scope>NUCLEOTIDE SEQUENCE [LARGE SCALE GENOMIC DNA]</scope>
    <source>
        <strain evidence="7">S5(T) (JCM 30642 \VKM B-2941)</strain>
    </source>
</reference>
<keyword evidence="2" id="KW-0645">Protease</keyword>
<dbReference type="InterPro" id="IPR038765">
    <property type="entry name" value="Papain-like_cys_pep_sf"/>
</dbReference>
<gene>
    <name evidence="6" type="ORF">CSP5_1679</name>
</gene>
<dbReference type="InterPro" id="IPR000064">
    <property type="entry name" value="NLP_P60_dom"/>
</dbReference>
<evidence type="ECO:0000256" key="1">
    <source>
        <dbReference type="ARBA" id="ARBA00007074"/>
    </source>
</evidence>
<evidence type="ECO:0000256" key="4">
    <source>
        <dbReference type="ARBA" id="ARBA00022807"/>
    </source>
</evidence>
<dbReference type="RefSeq" id="WP_148690092.1">
    <property type="nucleotide sequence ID" value="NZ_LT671858.1"/>
</dbReference>
<dbReference type="PANTHER" id="PTHR47053">
    <property type="entry name" value="MUREIN DD-ENDOPEPTIDASE MEPH-RELATED"/>
    <property type="match status" value="1"/>
</dbReference>
<keyword evidence="4" id="KW-0788">Thiol protease</keyword>